<keyword evidence="3" id="KW-0732">Signal</keyword>
<protein>
    <submittedName>
        <fullName evidence="5">DUF4349 domain-containing protein</fullName>
    </submittedName>
</protein>
<dbReference type="Pfam" id="PF14257">
    <property type="entry name" value="DUF4349"/>
    <property type="match status" value="1"/>
</dbReference>
<keyword evidence="2" id="KW-1133">Transmembrane helix</keyword>
<feature type="domain" description="DUF4349" evidence="4">
    <location>
        <begin position="63"/>
        <end position="266"/>
    </location>
</feature>
<keyword evidence="6" id="KW-1185">Reference proteome</keyword>
<accession>A0ABU9UBP2</accession>
<evidence type="ECO:0000256" key="3">
    <source>
        <dbReference type="SAM" id="SignalP"/>
    </source>
</evidence>
<feature type="coiled-coil region" evidence="1">
    <location>
        <begin position="174"/>
        <end position="201"/>
    </location>
</feature>
<feature type="signal peptide" evidence="3">
    <location>
        <begin position="1"/>
        <end position="21"/>
    </location>
</feature>
<feature type="transmembrane region" description="Helical" evidence="2">
    <location>
        <begin position="239"/>
        <end position="268"/>
    </location>
</feature>
<evidence type="ECO:0000313" key="5">
    <source>
        <dbReference type="EMBL" id="MEM5948073.1"/>
    </source>
</evidence>
<dbReference type="RefSeq" id="WP_420069519.1">
    <property type="nucleotide sequence ID" value="NZ_JBCHKQ010000002.1"/>
</dbReference>
<dbReference type="Proteomes" id="UP001466331">
    <property type="component" value="Unassembled WGS sequence"/>
</dbReference>
<dbReference type="PROSITE" id="PS51257">
    <property type="entry name" value="PROKAR_LIPOPROTEIN"/>
    <property type="match status" value="1"/>
</dbReference>
<comment type="caution">
    <text evidence="5">The sequence shown here is derived from an EMBL/GenBank/DDBJ whole genome shotgun (WGS) entry which is preliminary data.</text>
</comment>
<evidence type="ECO:0000313" key="6">
    <source>
        <dbReference type="Proteomes" id="UP001466331"/>
    </source>
</evidence>
<evidence type="ECO:0000256" key="2">
    <source>
        <dbReference type="SAM" id="Phobius"/>
    </source>
</evidence>
<keyword evidence="2" id="KW-0812">Transmembrane</keyword>
<name>A0ABU9UBP2_9SPIR</name>
<organism evidence="5 6">
    <name type="scientific">Rarispira pelagica</name>
    <dbReference type="NCBI Taxonomy" id="3141764"/>
    <lineage>
        <taxon>Bacteria</taxon>
        <taxon>Pseudomonadati</taxon>
        <taxon>Spirochaetota</taxon>
        <taxon>Spirochaetia</taxon>
        <taxon>Winmispirales</taxon>
        <taxon>Winmispiraceae</taxon>
        <taxon>Rarispira</taxon>
    </lineage>
</organism>
<dbReference type="EMBL" id="JBCHKQ010000002">
    <property type="protein sequence ID" value="MEM5948073.1"/>
    <property type="molecule type" value="Genomic_DNA"/>
</dbReference>
<keyword evidence="2" id="KW-0472">Membrane</keyword>
<gene>
    <name evidence="5" type="ORF">WKV44_05915</name>
</gene>
<reference evidence="5 6" key="1">
    <citation type="submission" date="2024-03" db="EMBL/GenBank/DDBJ databases">
        <title>Ignisphaera cupida sp. nov., a hyperthermophilic hydrolytic archaeon from a hot spring of Kamchatka, and proposal of Ignisphaeraceae fam. nov.</title>
        <authorList>
            <person name="Podosokorskaya O.A."/>
            <person name="Elcheninov A.G."/>
            <person name="Maltseva A.I."/>
            <person name="Zayulina K.S."/>
            <person name="Novikov A."/>
            <person name="Merkel A.Y."/>
        </authorList>
    </citation>
    <scope>NUCLEOTIDE SEQUENCE [LARGE SCALE GENOMIC DNA]</scope>
    <source>
        <strain evidence="5 6">38H-sp</strain>
    </source>
</reference>
<evidence type="ECO:0000259" key="4">
    <source>
        <dbReference type="Pfam" id="PF14257"/>
    </source>
</evidence>
<sequence>MKKILLSVFFVLLLASCSQKTGEYGLSGLAAPKAESPAKEFSLASDTLSRTNAAPPAEVAMERKLIRQGYIRLEVKELANTADEIKNNITEIGGYISSTDMREDEVYMELRVPADKFDMLFKEIGGLGRVLSSNQNVEDITDSYYDLETRLKNAYVLEEKYRQYLGQAKNIEDILKVEQYLSDVRSRIENMEAQKRRYDKDVSYSILRVNLVLPPEKTSTAYPSFYDYLSALWLDVVSFFVGFVFILLRIIIFGIPILGAVLFFYWLLWGKLGLLRKLLVVLGRDKK</sequence>
<feature type="chain" id="PRO_5046592215" evidence="3">
    <location>
        <begin position="22"/>
        <end position="287"/>
    </location>
</feature>
<keyword evidence="1" id="KW-0175">Coiled coil</keyword>
<evidence type="ECO:0000256" key="1">
    <source>
        <dbReference type="SAM" id="Coils"/>
    </source>
</evidence>
<dbReference type="InterPro" id="IPR025645">
    <property type="entry name" value="DUF4349"/>
</dbReference>
<proteinExistence type="predicted"/>